<dbReference type="Pfam" id="PF01938">
    <property type="entry name" value="TRAM"/>
    <property type="match status" value="1"/>
</dbReference>
<dbReference type="EMBL" id="JAATJU010023900">
    <property type="protein sequence ID" value="KAH0506758.1"/>
    <property type="molecule type" value="Genomic_DNA"/>
</dbReference>
<feature type="non-terminal residue" evidence="4">
    <location>
        <position position="1"/>
    </location>
</feature>
<accession>A0A8J6GA27</accession>
<keyword evidence="2" id="KW-0472">Membrane</keyword>
<evidence type="ECO:0000259" key="3">
    <source>
        <dbReference type="PROSITE" id="PS50926"/>
    </source>
</evidence>
<dbReference type="GO" id="GO:0035598">
    <property type="term" value="F:tRNA (N(6)-L-threonylcarbamoyladenosine(37)-C(2))-methylthiotransferase activity"/>
    <property type="evidence" value="ECO:0007669"/>
    <property type="project" value="TreeGrafter"/>
</dbReference>
<sequence length="195" mass="21739">IGERQQVLVTEESFDSKFYVAHNRFYEQVLVPKNPEFMGKMVEVDIYESGKHFLKGRPVSNTKIYTPSISKPLAKGEVSGLTKEFRNRFGNHPKPTSDSCAPTRRDSAYSRIGLRMSQRDSAVRVAAGLALIALLFAFLAKVYAYNSVGEEQNDLALASPSPPLEGDRFQVLSPLQLTSLSPRQLEIASVQRHPP</sequence>
<dbReference type="AlphaFoldDB" id="A0A8J6GA27"/>
<keyword evidence="1" id="KW-0808">Transferase</keyword>
<comment type="caution">
    <text evidence="4">The sequence shown here is derived from an EMBL/GenBank/DDBJ whole genome shotgun (WGS) entry which is preliminary data.</text>
</comment>
<dbReference type="PANTHER" id="PTHR11918">
    <property type="entry name" value="RADICAL SAM PROTEINS"/>
    <property type="match status" value="1"/>
</dbReference>
<evidence type="ECO:0000313" key="4">
    <source>
        <dbReference type="EMBL" id="KAH0506758.1"/>
    </source>
</evidence>
<evidence type="ECO:0000256" key="2">
    <source>
        <dbReference type="SAM" id="Phobius"/>
    </source>
</evidence>
<feature type="domain" description="TRAM" evidence="3">
    <location>
        <begin position="1"/>
        <end position="60"/>
    </location>
</feature>
<organism evidence="4 5">
    <name type="scientific">Microtus ochrogaster</name>
    <name type="common">Prairie vole</name>
    <dbReference type="NCBI Taxonomy" id="79684"/>
    <lineage>
        <taxon>Eukaryota</taxon>
        <taxon>Metazoa</taxon>
        <taxon>Chordata</taxon>
        <taxon>Craniata</taxon>
        <taxon>Vertebrata</taxon>
        <taxon>Euteleostomi</taxon>
        <taxon>Mammalia</taxon>
        <taxon>Eutheria</taxon>
        <taxon>Euarchontoglires</taxon>
        <taxon>Glires</taxon>
        <taxon>Rodentia</taxon>
        <taxon>Myomorpha</taxon>
        <taxon>Muroidea</taxon>
        <taxon>Cricetidae</taxon>
        <taxon>Arvicolinae</taxon>
        <taxon>Microtus</taxon>
    </lineage>
</organism>
<keyword evidence="2" id="KW-1133">Transmembrane helix</keyword>
<name>A0A8J6GA27_MICOH</name>
<gene>
    <name evidence="4" type="ORF">LTLLF_171935</name>
</gene>
<protein>
    <submittedName>
        <fullName evidence="4">Threonylcarbamoyladenosine tRNA methylthiotransferase</fullName>
    </submittedName>
</protein>
<dbReference type="PANTHER" id="PTHR11918:SF45">
    <property type="entry name" value="THREONYLCARBAMOYLADENOSINE TRNA METHYLTHIOTRANSFERASE"/>
    <property type="match status" value="1"/>
</dbReference>
<feature type="transmembrane region" description="Helical" evidence="2">
    <location>
        <begin position="125"/>
        <end position="145"/>
    </location>
</feature>
<reference evidence="4" key="1">
    <citation type="submission" date="2020-03" db="EMBL/GenBank/DDBJ databases">
        <title>Studies in the Genomics of Life Span.</title>
        <authorList>
            <person name="Glass D."/>
        </authorList>
    </citation>
    <scope>NUCLEOTIDE SEQUENCE</scope>
    <source>
        <strain evidence="4">LTLLF</strain>
        <tissue evidence="4">Muscle</tissue>
    </source>
</reference>
<dbReference type="Proteomes" id="UP000710432">
    <property type="component" value="Unassembled WGS sequence"/>
</dbReference>
<evidence type="ECO:0000313" key="5">
    <source>
        <dbReference type="Proteomes" id="UP000710432"/>
    </source>
</evidence>
<proteinExistence type="predicted"/>
<dbReference type="InterPro" id="IPR002792">
    <property type="entry name" value="TRAM_dom"/>
</dbReference>
<dbReference type="PROSITE" id="PS50926">
    <property type="entry name" value="TRAM"/>
    <property type="match status" value="1"/>
</dbReference>
<evidence type="ECO:0000256" key="1">
    <source>
        <dbReference type="ARBA" id="ARBA00022679"/>
    </source>
</evidence>
<dbReference type="GO" id="GO:0005783">
    <property type="term" value="C:endoplasmic reticulum"/>
    <property type="evidence" value="ECO:0007669"/>
    <property type="project" value="TreeGrafter"/>
</dbReference>
<keyword evidence="2" id="KW-0812">Transmembrane</keyword>